<dbReference type="InterPro" id="IPR018274">
    <property type="entry name" value="PEP_util_AS"/>
</dbReference>
<dbReference type="InterPro" id="IPR036637">
    <property type="entry name" value="Phosphohistidine_dom_sf"/>
</dbReference>
<dbReference type="EMBL" id="JBHTMK010000070">
    <property type="protein sequence ID" value="MFD1373667.1"/>
    <property type="molecule type" value="Genomic_DNA"/>
</dbReference>
<organism evidence="4 5">
    <name type="scientific">Actinoplanes sichuanensis</name>
    <dbReference type="NCBI Taxonomy" id="512349"/>
    <lineage>
        <taxon>Bacteria</taxon>
        <taxon>Bacillati</taxon>
        <taxon>Actinomycetota</taxon>
        <taxon>Actinomycetes</taxon>
        <taxon>Micromonosporales</taxon>
        <taxon>Micromonosporaceae</taxon>
        <taxon>Actinoplanes</taxon>
    </lineage>
</organism>
<name>A0ABW4ATZ7_9ACTN</name>
<feature type="compositionally biased region" description="Low complexity" evidence="1">
    <location>
        <begin position="118"/>
        <end position="127"/>
    </location>
</feature>
<evidence type="ECO:0000313" key="5">
    <source>
        <dbReference type="Proteomes" id="UP001597183"/>
    </source>
</evidence>
<evidence type="ECO:0000256" key="1">
    <source>
        <dbReference type="SAM" id="MobiDB-lite"/>
    </source>
</evidence>
<accession>A0ABW4ATZ7</accession>
<dbReference type="Gene3D" id="3.30.470.20">
    <property type="entry name" value="ATP-grasp fold, B domain"/>
    <property type="match status" value="1"/>
</dbReference>
<evidence type="ECO:0000313" key="4">
    <source>
        <dbReference type="EMBL" id="MFD1373667.1"/>
    </source>
</evidence>
<dbReference type="InterPro" id="IPR013815">
    <property type="entry name" value="ATP_grasp_subdomain_1"/>
</dbReference>
<dbReference type="Gene3D" id="1.10.189.10">
    <property type="entry name" value="Pyruvate Phosphate Dikinase, domain 2"/>
    <property type="match status" value="1"/>
</dbReference>
<feature type="domain" description="Pyruvate phosphate dikinase AMP/ATP-binding" evidence="3">
    <location>
        <begin position="151"/>
        <end position="263"/>
    </location>
</feature>
<dbReference type="Proteomes" id="UP001597183">
    <property type="component" value="Unassembled WGS sequence"/>
</dbReference>
<dbReference type="PANTHER" id="PTHR22931">
    <property type="entry name" value="PHOSPHOENOLPYRUVATE DIKINASE-RELATED"/>
    <property type="match status" value="1"/>
</dbReference>
<feature type="region of interest" description="Disordered" evidence="1">
    <location>
        <begin position="78"/>
        <end position="158"/>
    </location>
</feature>
<dbReference type="Gene3D" id="3.30.1490.20">
    <property type="entry name" value="ATP-grasp fold, A domain"/>
    <property type="match status" value="1"/>
</dbReference>
<sequence length="503" mass="52181">MTHIHLLDPRTSADPDLLGGKGAGLVTMMRLGLPVPAGFVVSTVACREFLHTGRMPPGLEAALADAVRDLTATVAPTHDEQASPAPMHDPNTATAPEHNRQATRTPNTATPPGHDRNAAPAPNTATAPEHDRQATPTPNAATAPGHDRRVARVSVRSGASVSMPGMMSTFLNVVGEIGPVRDAVEAVFASWHSPRATSYREVHGIPHDLGTAVVVQLMVFGDLDLGSGSGVAFSRDPRSGDRTPYGDVLFGHRGDDVVSGRVATRPLGELAEREPEVWAALLDGLGRVERHHRDVCHVEFTFEAGRLWFLQVRPGGLAGRAAVRVAVDLADEGVIDRATAVRRVSDRQLRAARTPRIRAGAEELARGIGASPGVASGRIAVTADRAARMAAAGPVILVRPHTSPLDMHGLAAAAGIVTTIGGPTSHAAVVARSMGRPAVVGAAALTVDPDAGCVHTPAGSFPEGTVITIDGTGGEVVAGDPGSVTGDADPHLDRLLSWARAYG</sequence>
<evidence type="ECO:0000259" key="2">
    <source>
        <dbReference type="Pfam" id="PF00391"/>
    </source>
</evidence>
<evidence type="ECO:0000259" key="3">
    <source>
        <dbReference type="Pfam" id="PF01326"/>
    </source>
</evidence>
<feature type="domain" description="Pyruvate phosphate dikinase AMP/ATP-binding" evidence="3">
    <location>
        <begin position="16"/>
        <end position="67"/>
    </location>
</feature>
<dbReference type="PROSITE" id="PS00370">
    <property type="entry name" value="PEP_ENZYMES_PHOS_SITE"/>
    <property type="match status" value="1"/>
</dbReference>
<proteinExistence type="predicted"/>
<dbReference type="SUPFAM" id="SSF52009">
    <property type="entry name" value="Phosphohistidine domain"/>
    <property type="match status" value="1"/>
</dbReference>
<dbReference type="SUPFAM" id="SSF56059">
    <property type="entry name" value="Glutathione synthetase ATP-binding domain-like"/>
    <property type="match status" value="1"/>
</dbReference>
<reference evidence="5" key="1">
    <citation type="journal article" date="2019" name="Int. J. Syst. Evol. Microbiol.">
        <title>The Global Catalogue of Microorganisms (GCM) 10K type strain sequencing project: providing services to taxonomists for standard genome sequencing and annotation.</title>
        <authorList>
            <consortium name="The Broad Institute Genomics Platform"/>
            <consortium name="The Broad Institute Genome Sequencing Center for Infectious Disease"/>
            <person name="Wu L."/>
            <person name="Ma J."/>
        </authorList>
    </citation>
    <scope>NUCLEOTIDE SEQUENCE [LARGE SCALE GENOMIC DNA]</scope>
    <source>
        <strain evidence="5">CCM 7526</strain>
    </source>
</reference>
<protein>
    <submittedName>
        <fullName evidence="4">PEP/pyruvate-binding domain-containing protein</fullName>
    </submittedName>
</protein>
<comment type="caution">
    <text evidence="4">The sequence shown here is derived from an EMBL/GenBank/DDBJ whole genome shotgun (WGS) entry which is preliminary data.</text>
</comment>
<dbReference type="InterPro" id="IPR010121">
    <property type="entry name" value="Pyruvate_phosphate_dikinase"/>
</dbReference>
<dbReference type="RefSeq" id="WP_317796632.1">
    <property type="nucleotide sequence ID" value="NZ_AP028461.1"/>
</dbReference>
<gene>
    <name evidence="4" type="ORF">ACFQ5G_50780</name>
</gene>
<feature type="domain" description="PEP-utilising enzyme mobile" evidence="2">
    <location>
        <begin position="394"/>
        <end position="474"/>
    </location>
</feature>
<dbReference type="Pfam" id="PF00391">
    <property type="entry name" value="PEP-utilizers"/>
    <property type="match status" value="1"/>
</dbReference>
<dbReference type="InterPro" id="IPR008279">
    <property type="entry name" value="PEP-util_enz_mobile_dom"/>
</dbReference>
<dbReference type="PANTHER" id="PTHR22931:SF9">
    <property type="entry name" value="PYRUVATE, PHOSPHATE DIKINASE 1, CHLOROPLASTIC"/>
    <property type="match status" value="1"/>
</dbReference>
<keyword evidence="5" id="KW-1185">Reference proteome</keyword>
<dbReference type="InterPro" id="IPR002192">
    <property type="entry name" value="PPDK_AMP/ATP-bd"/>
</dbReference>
<dbReference type="Pfam" id="PF01326">
    <property type="entry name" value="PPDK_N"/>
    <property type="match status" value="2"/>
</dbReference>
<dbReference type="Gene3D" id="3.50.30.10">
    <property type="entry name" value="Phosphohistidine domain"/>
    <property type="match status" value="1"/>
</dbReference>
<feature type="compositionally biased region" description="Low complexity" evidence="1">
    <location>
        <begin position="134"/>
        <end position="144"/>
    </location>
</feature>